<keyword evidence="5" id="KW-0443">Lipid metabolism</keyword>
<dbReference type="InterPro" id="IPR025483">
    <property type="entry name" value="Lipase_euk"/>
</dbReference>
<dbReference type="PIRSF" id="PIRSF000862">
    <property type="entry name" value="Steryl_ester_lip"/>
    <property type="match status" value="1"/>
</dbReference>
<comment type="similarity">
    <text evidence="1 7">Belongs to the AB hydrolase superfamily. Lipase family.</text>
</comment>
<evidence type="ECO:0000259" key="9">
    <source>
        <dbReference type="Pfam" id="PF04083"/>
    </source>
</evidence>
<keyword evidence="3 7" id="KW-0378">Hydrolase</keyword>
<name>A0A9P0TWH4_PIEBR</name>
<feature type="active site" description="Nucleophile" evidence="8">
    <location>
        <position position="188"/>
    </location>
</feature>
<feature type="active site" description="Charge relay system" evidence="8">
    <location>
        <position position="357"/>
    </location>
</feature>
<feature type="active site" description="Charge relay system" evidence="8">
    <location>
        <position position="387"/>
    </location>
</feature>
<keyword evidence="11" id="KW-1185">Reference proteome</keyword>
<evidence type="ECO:0000256" key="4">
    <source>
        <dbReference type="ARBA" id="ARBA00022963"/>
    </source>
</evidence>
<keyword evidence="4 7" id="KW-0442">Lipid degradation</keyword>
<dbReference type="AlphaFoldDB" id="A0A9P0TWH4"/>
<protein>
    <recommendedName>
        <fullName evidence="7">Lipase</fullName>
    </recommendedName>
</protein>
<organism evidence="10 11">
    <name type="scientific">Pieris brassicae</name>
    <name type="common">White butterfly</name>
    <name type="synonym">Large white butterfly</name>
    <dbReference type="NCBI Taxonomy" id="7116"/>
    <lineage>
        <taxon>Eukaryota</taxon>
        <taxon>Metazoa</taxon>
        <taxon>Ecdysozoa</taxon>
        <taxon>Arthropoda</taxon>
        <taxon>Hexapoda</taxon>
        <taxon>Insecta</taxon>
        <taxon>Pterygota</taxon>
        <taxon>Neoptera</taxon>
        <taxon>Endopterygota</taxon>
        <taxon>Lepidoptera</taxon>
        <taxon>Glossata</taxon>
        <taxon>Ditrysia</taxon>
        <taxon>Papilionoidea</taxon>
        <taxon>Pieridae</taxon>
        <taxon>Pierinae</taxon>
        <taxon>Pieris</taxon>
    </lineage>
</organism>
<reference evidence="10" key="1">
    <citation type="submission" date="2022-05" db="EMBL/GenBank/DDBJ databases">
        <authorList>
            <person name="Okamura Y."/>
        </authorList>
    </citation>
    <scope>NUCLEOTIDE SEQUENCE</scope>
</reference>
<keyword evidence="6" id="KW-0325">Glycoprotein</keyword>
<keyword evidence="2" id="KW-0732">Signal</keyword>
<evidence type="ECO:0000313" key="10">
    <source>
        <dbReference type="EMBL" id="CAH4038919.1"/>
    </source>
</evidence>
<comment type="caution">
    <text evidence="10">The sequence shown here is derived from an EMBL/GenBank/DDBJ whole genome shotgun (WGS) entry which is preliminary data.</text>
</comment>
<evidence type="ECO:0000256" key="1">
    <source>
        <dbReference type="ARBA" id="ARBA00010701"/>
    </source>
</evidence>
<evidence type="ECO:0000256" key="6">
    <source>
        <dbReference type="ARBA" id="ARBA00023180"/>
    </source>
</evidence>
<evidence type="ECO:0000256" key="3">
    <source>
        <dbReference type="ARBA" id="ARBA00022801"/>
    </source>
</evidence>
<dbReference type="InterPro" id="IPR029058">
    <property type="entry name" value="AB_hydrolase_fold"/>
</dbReference>
<sequence length="411" mass="46826">MFINDTLSPIKAEGRKLKSAISNFFETVLKDNITEQGQVSNISDGDTVFAFRSSIASYGYQIETHKVLTADGYILKLHKLTSRLPDSFGIKRRIVLLHHGLFGCSMDWLLLGPKDSLPFILLESGLEVWLANSRGNQFSKEHTSRSVNSAEFWDFTFHEIGVYDLRAILEYLYDIKSAHADIVFLGYSLSSTALLILLSLLPQYNNMIKSAVLLAPLVFMNDIKGPLKDMSDIYYQNYKSAMLIGRNQEELLQEDESLRSITQQYCNRSKVLLSNPLLCLKYGMTVMPKMNELLVNSTSGGSEKTLIHYLQMIQTKRFEMFDYGIENNSRAYGLSSPPEYPLKDISVPLHVFTSSADEMSTTNDINKLKSFVPRINHTILKKSNFLHPHFILDRTAPEFLYKHILSIINYI</sequence>
<dbReference type="Proteomes" id="UP001152562">
    <property type="component" value="Unassembled WGS sequence"/>
</dbReference>
<dbReference type="PANTHER" id="PTHR11005">
    <property type="entry name" value="LYSOSOMAL ACID LIPASE-RELATED"/>
    <property type="match status" value="1"/>
</dbReference>
<dbReference type="Gene3D" id="3.40.50.1820">
    <property type="entry name" value="alpha/beta hydrolase"/>
    <property type="match status" value="1"/>
</dbReference>
<dbReference type="GO" id="GO:0016042">
    <property type="term" value="P:lipid catabolic process"/>
    <property type="evidence" value="ECO:0007669"/>
    <property type="project" value="UniProtKB-KW"/>
</dbReference>
<evidence type="ECO:0000256" key="2">
    <source>
        <dbReference type="ARBA" id="ARBA00022729"/>
    </source>
</evidence>
<dbReference type="SUPFAM" id="SSF53474">
    <property type="entry name" value="alpha/beta-Hydrolases"/>
    <property type="match status" value="1"/>
</dbReference>
<evidence type="ECO:0000256" key="5">
    <source>
        <dbReference type="ARBA" id="ARBA00023098"/>
    </source>
</evidence>
<dbReference type="Pfam" id="PF04083">
    <property type="entry name" value="Abhydro_lipase"/>
    <property type="match status" value="1"/>
</dbReference>
<dbReference type="InterPro" id="IPR006693">
    <property type="entry name" value="AB_hydrolase_lipase"/>
</dbReference>
<dbReference type="EMBL" id="CALOZG010000087">
    <property type="protein sequence ID" value="CAH4038919.1"/>
    <property type="molecule type" value="Genomic_DNA"/>
</dbReference>
<accession>A0A9P0TWH4</accession>
<evidence type="ECO:0000256" key="7">
    <source>
        <dbReference type="PIRNR" id="PIRNR000862"/>
    </source>
</evidence>
<evidence type="ECO:0000256" key="8">
    <source>
        <dbReference type="PIRSR" id="PIRSR000862-1"/>
    </source>
</evidence>
<proteinExistence type="inferred from homology"/>
<gene>
    <name evidence="10" type="ORF">PIBRA_LOCUS14401</name>
</gene>
<dbReference type="GO" id="GO:0016788">
    <property type="term" value="F:hydrolase activity, acting on ester bonds"/>
    <property type="evidence" value="ECO:0007669"/>
    <property type="project" value="InterPro"/>
</dbReference>
<dbReference type="FunFam" id="3.40.50.1820:FF:000057">
    <property type="entry name" value="Lipase"/>
    <property type="match status" value="1"/>
</dbReference>
<evidence type="ECO:0000313" key="11">
    <source>
        <dbReference type="Proteomes" id="UP001152562"/>
    </source>
</evidence>
<feature type="domain" description="Partial AB-hydrolase lipase" evidence="9">
    <location>
        <begin position="54"/>
        <end position="110"/>
    </location>
</feature>